<dbReference type="Pfam" id="PF00106">
    <property type="entry name" value="adh_short"/>
    <property type="match status" value="1"/>
</dbReference>
<dbReference type="GO" id="GO:0016491">
    <property type="term" value="F:oxidoreductase activity"/>
    <property type="evidence" value="ECO:0007669"/>
    <property type="project" value="UniProtKB-KW"/>
</dbReference>
<dbReference type="Proteomes" id="UP000573603">
    <property type="component" value="Unassembled WGS sequence"/>
</dbReference>
<gene>
    <name evidence="4" type="ORF">FANTH_12146</name>
</gene>
<evidence type="ECO:0000256" key="1">
    <source>
        <dbReference type="ARBA" id="ARBA00006484"/>
    </source>
</evidence>
<keyword evidence="2" id="KW-0560">Oxidoreductase</keyword>
<organism evidence="4 5">
    <name type="scientific">Fusarium anthophilum</name>
    <dbReference type="NCBI Taxonomy" id="48485"/>
    <lineage>
        <taxon>Eukaryota</taxon>
        <taxon>Fungi</taxon>
        <taxon>Dikarya</taxon>
        <taxon>Ascomycota</taxon>
        <taxon>Pezizomycotina</taxon>
        <taxon>Sordariomycetes</taxon>
        <taxon>Hypocreomycetidae</taxon>
        <taxon>Hypocreales</taxon>
        <taxon>Nectriaceae</taxon>
        <taxon>Fusarium</taxon>
        <taxon>Fusarium fujikuroi species complex</taxon>
    </lineage>
</organism>
<evidence type="ECO:0000313" key="4">
    <source>
        <dbReference type="EMBL" id="KAF5234392.1"/>
    </source>
</evidence>
<dbReference type="PRINTS" id="PR00081">
    <property type="entry name" value="GDHRDH"/>
</dbReference>
<name>A0A8H4YUY2_9HYPO</name>
<comment type="similarity">
    <text evidence="1 3">Belongs to the short-chain dehydrogenases/reductases (SDR) family.</text>
</comment>
<evidence type="ECO:0000256" key="3">
    <source>
        <dbReference type="RuleBase" id="RU000363"/>
    </source>
</evidence>
<proteinExistence type="inferred from homology"/>
<dbReference type="InterPro" id="IPR036291">
    <property type="entry name" value="NAD(P)-bd_dom_sf"/>
</dbReference>
<dbReference type="GO" id="GO:0005737">
    <property type="term" value="C:cytoplasm"/>
    <property type="evidence" value="ECO:0007669"/>
    <property type="project" value="TreeGrafter"/>
</dbReference>
<dbReference type="CDD" id="cd05233">
    <property type="entry name" value="SDR_c"/>
    <property type="match status" value="1"/>
</dbReference>
<keyword evidence="5" id="KW-1185">Reference proteome</keyword>
<dbReference type="PRINTS" id="PR00080">
    <property type="entry name" value="SDRFAMILY"/>
</dbReference>
<evidence type="ECO:0000313" key="5">
    <source>
        <dbReference type="Proteomes" id="UP000573603"/>
    </source>
</evidence>
<accession>A0A8H4YUY2</accession>
<dbReference type="PANTHER" id="PTHR44229:SF4">
    <property type="entry name" value="15-HYDROXYPROSTAGLANDIN DEHYDROGENASE [NAD(+)]"/>
    <property type="match status" value="1"/>
</dbReference>
<comment type="caution">
    <text evidence="4">The sequence shown here is derived from an EMBL/GenBank/DDBJ whole genome shotgun (WGS) entry which is preliminary data.</text>
</comment>
<dbReference type="SUPFAM" id="SSF51735">
    <property type="entry name" value="NAD(P)-binding Rossmann-fold domains"/>
    <property type="match status" value="1"/>
</dbReference>
<sequence>MNSLLTGTAFISGAAQGIGWETARAFAKHGIDGLALVDVNLKVLEASVEKLKTQYPHVKFLALQADVRDATELKEVFRKIVHEFGRIDIAVNNAGIEGPHDDTHTVDEKDWTNLVDINLNGVWRCQKEEINIMLNQTDKGLREGRGRIVNVASTWGVCAPPRELPHSAYTAAKHGLSLNPFSSSFIVVIV</sequence>
<dbReference type="AlphaFoldDB" id="A0A8H4YUY2"/>
<reference evidence="4 5" key="1">
    <citation type="journal article" date="2020" name="BMC Genomics">
        <title>Correction to: Identification and distribution of gene clusters required for synthesis of sphingolipid metabolism inhibitors in diverse species of the filamentous fungus Fusarium.</title>
        <authorList>
            <person name="Kim H.S."/>
            <person name="Lohmar J.M."/>
            <person name="Busman M."/>
            <person name="Brown D.W."/>
            <person name="Naumann T.A."/>
            <person name="Divon H.H."/>
            <person name="Lysoe E."/>
            <person name="Uhlig S."/>
            <person name="Proctor R.H."/>
        </authorList>
    </citation>
    <scope>NUCLEOTIDE SEQUENCE [LARGE SCALE GENOMIC DNA]</scope>
    <source>
        <strain evidence="4 5">NRRL 25214</strain>
    </source>
</reference>
<dbReference type="EMBL" id="JABEVY010000385">
    <property type="protein sequence ID" value="KAF5234392.1"/>
    <property type="molecule type" value="Genomic_DNA"/>
</dbReference>
<dbReference type="PANTHER" id="PTHR44229">
    <property type="entry name" value="15-HYDROXYPROSTAGLANDIN DEHYDROGENASE [NAD(+)]"/>
    <property type="match status" value="1"/>
</dbReference>
<dbReference type="Gene3D" id="3.40.50.720">
    <property type="entry name" value="NAD(P)-binding Rossmann-like Domain"/>
    <property type="match status" value="1"/>
</dbReference>
<protein>
    <submittedName>
        <fullName evidence="4">Uncharacterized protein</fullName>
    </submittedName>
</protein>
<evidence type="ECO:0000256" key="2">
    <source>
        <dbReference type="ARBA" id="ARBA00023002"/>
    </source>
</evidence>
<dbReference type="InterPro" id="IPR002347">
    <property type="entry name" value="SDR_fam"/>
</dbReference>